<keyword evidence="1" id="KW-0560">Oxidoreductase</keyword>
<dbReference type="Proteomes" id="UP000007148">
    <property type="component" value="Unassembled WGS sequence"/>
</dbReference>
<sequence>MGKVLLTGASGFIAATVLRAYLKAGHTVRFTVRSDDKAQQIVANNPEFTSLLEAAIVPDIAAKGAYDEALRDDSLDAVVHTASPFFTDVTDPQLLLRPAVEGTLNLLHAVAKFAPRVKRVIITSSFAAMINESKGNWPGHEYNEDDWNPITDQQALSGGIVTYRASKTFAERAAWNFVADKKPSFDLVTLNPPMVYGPIINTQRLSALNESSQRFWKFLSGQMKEIPTSSSPLWVDVRDVAAAHLAAYEKPAAGGKRFFIVADEWYSNQDIADIFRKHFPEVRDKVPEGTPGRGFHLKPEEIYTHNNSRSKEILGITYRSFETCATDAGRSILELAKAENAL</sequence>
<dbReference type="InterPro" id="IPR001509">
    <property type="entry name" value="Epimerase_deHydtase"/>
</dbReference>
<organism evidence="4 5">
    <name type="scientific">Serendipita indica (strain DSM 11827)</name>
    <name type="common">Root endophyte fungus</name>
    <name type="synonym">Piriformospora indica</name>
    <dbReference type="NCBI Taxonomy" id="1109443"/>
    <lineage>
        <taxon>Eukaryota</taxon>
        <taxon>Fungi</taxon>
        <taxon>Dikarya</taxon>
        <taxon>Basidiomycota</taxon>
        <taxon>Agaricomycotina</taxon>
        <taxon>Agaricomycetes</taxon>
        <taxon>Sebacinales</taxon>
        <taxon>Serendipitaceae</taxon>
        <taxon>Serendipita</taxon>
    </lineage>
</organism>
<dbReference type="HOGENOM" id="CLU_007383_9_2_1"/>
<feature type="domain" description="NAD-dependent epimerase/dehydratase" evidence="3">
    <location>
        <begin position="4"/>
        <end position="256"/>
    </location>
</feature>
<comment type="caution">
    <text evidence="4">The sequence shown here is derived from an EMBL/GenBank/DDBJ whole genome shotgun (WGS) entry which is preliminary data.</text>
</comment>
<name>G4T8T2_SERID</name>
<dbReference type="PANTHER" id="PTHR10366:SF564">
    <property type="entry name" value="STEROL-4-ALPHA-CARBOXYLATE 3-DEHYDROGENASE, DECARBOXYLATING"/>
    <property type="match status" value="1"/>
</dbReference>
<dbReference type="CDD" id="cd05227">
    <property type="entry name" value="AR_SDR_e"/>
    <property type="match status" value="1"/>
</dbReference>
<proteinExistence type="inferred from homology"/>
<protein>
    <submittedName>
        <fullName evidence="4">Related to aldehyde reductase II</fullName>
    </submittedName>
</protein>
<dbReference type="eggNOG" id="KOG1502">
    <property type="taxonomic scope" value="Eukaryota"/>
</dbReference>
<keyword evidence="5" id="KW-1185">Reference proteome</keyword>
<evidence type="ECO:0000313" key="4">
    <source>
        <dbReference type="EMBL" id="CCA67680.1"/>
    </source>
</evidence>
<dbReference type="SUPFAM" id="SSF51735">
    <property type="entry name" value="NAD(P)-binding Rossmann-fold domains"/>
    <property type="match status" value="1"/>
</dbReference>
<dbReference type="GO" id="GO:0016616">
    <property type="term" value="F:oxidoreductase activity, acting on the CH-OH group of donors, NAD or NADP as acceptor"/>
    <property type="evidence" value="ECO:0007669"/>
    <property type="project" value="TreeGrafter"/>
</dbReference>
<evidence type="ECO:0000259" key="3">
    <source>
        <dbReference type="Pfam" id="PF01370"/>
    </source>
</evidence>
<dbReference type="EMBL" id="CAFZ01000018">
    <property type="protein sequence ID" value="CCA67680.1"/>
    <property type="molecule type" value="Genomic_DNA"/>
</dbReference>
<evidence type="ECO:0000256" key="1">
    <source>
        <dbReference type="ARBA" id="ARBA00023002"/>
    </source>
</evidence>
<dbReference type="AlphaFoldDB" id="G4T8T2"/>
<accession>G4T8T2</accession>
<gene>
    <name evidence="4" type="ORF">PIIN_01507</name>
</gene>
<evidence type="ECO:0000313" key="5">
    <source>
        <dbReference type="Proteomes" id="UP000007148"/>
    </source>
</evidence>
<dbReference type="OrthoDB" id="2735536at2759"/>
<dbReference type="STRING" id="1109443.G4T8T2"/>
<dbReference type="Pfam" id="PF01370">
    <property type="entry name" value="Epimerase"/>
    <property type="match status" value="1"/>
</dbReference>
<dbReference type="InterPro" id="IPR050425">
    <property type="entry name" value="NAD(P)_dehydrat-like"/>
</dbReference>
<dbReference type="InterPro" id="IPR036291">
    <property type="entry name" value="NAD(P)-bd_dom_sf"/>
</dbReference>
<evidence type="ECO:0000256" key="2">
    <source>
        <dbReference type="ARBA" id="ARBA00023445"/>
    </source>
</evidence>
<dbReference type="FunCoup" id="G4T8T2">
    <property type="interactions" value="48"/>
</dbReference>
<dbReference type="InParanoid" id="G4T8T2"/>
<comment type="similarity">
    <text evidence="2">Belongs to the NAD(P)-dependent epimerase/dehydratase family. Dihydroflavonol-4-reductase subfamily.</text>
</comment>
<reference evidence="4 5" key="1">
    <citation type="journal article" date="2011" name="PLoS Pathog.">
        <title>Endophytic Life Strategies Decoded by Genome and Transcriptome Analyses of the Mutualistic Root Symbiont Piriformospora indica.</title>
        <authorList>
            <person name="Zuccaro A."/>
            <person name="Lahrmann U."/>
            <person name="Guldener U."/>
            <person name="Langen G."/>
            <person name="Pfiffi S."/>
            <person name="Biedenkopf D."/>
            <person name="Wong P."/>
            <person name="Samans B."/>
            <person name="Grimm C."/>
            <person name="Basiewicz M."/>
            <person name="Murat C."/>
            <person name="Martin F."/>
            <person name="Kogel K.H."/>
        </authorList>
    </citation>
    <scope>NUCLEOTIDE SEQUENCE [LARGE SCALE GENOMIC DNA]</scope>
    <source>
        <strain evidence="4 5">DSM 11827</strain>
    </source>
</reference>
<dbReference type="OMA" id="KPECTGQ"/>
<dbReference type="FunFam" id="3.40.50.720:FF:000191">
    <property type="entry name" value="Methylglyoxal reductase (NADPH-dependent)"/>
    <property type="match status" value="1"/>
</dbReference>
<dbReference type="PANTHER" id="PTHR10366">
    <property type="entry name" value="NAD DEPENDENT EPIMERASE/DEHYDRATASE"/>
    <property type="match status" value="1"/>
</dbReference>
<dbReference type="Gene3D" id="3.40.50.720">
    <property type="entry name" value="NAD(P)-binding Rossmann-like Domain"/>
    <property type="match status" value="1"/>
</dbReference>